<evidence type="ECO:0000313" key="1">
    <source>
        <dbReference type="EMBL" id="GBL88762.1"/>
    </source>
</evidence>
<dbReference type="AlphaFoldDB" id="A0A4Y2B8S0"/>
<name>A0A4Y2B8S0_ARAVE</name>
<feature type="non-terminal residue" evidence="1">
    <location>
        <position position="42"/>
    </location>
</feature>
<accession>A0A4Y2B8S0</accession>
<protein>
    <submittedName>
        <fullName evidence="1">Uncharacterized protein</fullName>
    </submittedName>
</protein>
<organism evidence="1 2">
    <name type="scientific">Araneus ventricosus</name>
    <name type="common">Orbweaver spider</name>
    <name type="synonym">Epeira ventricosa</name>
    <dbReference type="NCBI Taxonomy" id="182803"/>
    <lineage>
        <taxon>Eukaryota</taxon>
        <taxon>Metazoa</taxon>
        <taxon>Ecdysozoa</taxon>
        <taxon>Arthropoda</taxon>
        <taxon>Chelicerata</taxon>
        <taxon>Arachnida</taxon>
        <taxon>Araneae</taxon>
        <taxon>Araneomorphae</taxon>
        <taxon>Entelegynae</taxon>
        <taxon>Araneoidea</taxon>
        <taxon>Araneidae</taxon>
        <taxon>Araneus</taxon>
    </lineage>
</organism>
<keyword evidence="2" id="KW-1185">Reference proteome</keyword>
<dbReference type="EMBL" id="BGPR01159069">
    <property type="protein sequence ID" value="GBL88762.1"/>
    <property type="molecule type" value="Genomic_DNA"/>
</dbReference>
<gene>
    <name evidence="1" type="ORF">AVEN_204670_1</name>
</gene>
<proteinExistence type="predicted"/>
<dbReference type="Proteomes" id="UP000499080">
    <property type="component" value="Unassembled WGS sequence"/>
</dbReference>
<reference evidence="1 2" key="1">
    <citation type="journal article" date="2019" name="Sci. Rep.">
        <title>Orb-weaving spider Araneus ventricosus genome elucidates the spidroin gene catalogue.</title>
        <authorList>
            <person name="Kono N."/>
            <person name="Nakamura H."/>
            <person name="Ohtoshi R."/>
            <person name="Moran D.A.P."/>
            <person name="Shinohara A."/>
            <person name="Yoshida Y."/>
            <person name="Fujiwara M."/>
            <person name="Mori M."/>
            <person name="Tomita M."/>
            <person name="Arakawa K."/>
        </authorList>
    </citation>
    <scope>NUCLEOTIDE SEQUENCE [LARGE SCALE GENOMIC DNA]</scope>
</reference>
<evidence type="ECO:0000313" key="2">
    <source>
        <dbReference type="Proteomes" id="UP000499080"/>
    </source>
</evidence>
<sequence length="42" mass="4528">MGDGRRALPKIEDGSGENFPEIFVVLGEVPEICSVLKEVPEA</sequence>
<comment type="caution">
    <text evidence="1">The sequence shown here is derived from an EMBL/GenBank/DDBJ whole genome shotgun (WGS) entry which is preliminary data.</text>
</comment>